<dbReference type="RefSeq" id="WP_273927119.1">
    <property type="nucleotide sequence ID" value="NZ_JAQSIO010000004.1"/>
</dbReference>
<comment type="caution">
    <text evidence="1">The sequence shown here is derived from an EMBL/GenBank/DDBJ whole genome shotgun (WGS) entry which is preliminary data.</text>
</comment>
<name>A0ABT5MFT0_9BURK</name>
<evidence type="ECO:0000313" key="1">
    <source>
        <dbReference type="EMBL" id="MDD0815422.1"/>
    </source>
</evidence>
<gene>
    <name evidence="1" type="ORF">PSQ39_12355</name>
</gene>
<accession>A0ABT5MFT0</accession>
<reference evidence="1 2" key="1">
    <citation type="submission" date="2023-02" db="EMBL/GenBank/DDBJ databases">
        <title>Bacterial whole genome sequence for Curvibacter sp. HBC28.</title>
        <authorList>
            <person name="Le V."/>
            <person name="Ko S.-R."/>
            <person name="Ahn C.-Y."/>
            <person name="Oh H.-M."/>
        </authorList>
    </citation>
    <scope>NUCLEOTIDE SEQUENCE [LARGE SCALE GENOMIC DNA]</scope>
    <source>
        <strain evidence="1 2">HBC28</strain>
    </source>
</reference>
<dbReference type="Pfam" id="PF10932">
    <property type="entry name" value="DUF2783"/>
    <property type="match status" value="1"/>
</dbReference>
<proteinExistence type="predicted"/>
<protein>
    <submittedName>
        <fullName evidence="1">DUF2783 domain-containing protein</fullName>
    </submittedName>
</protein>
<keyword evidence="2" id="KW-1185">Reference proteome</keyword>
<organism evidence="1 2">
    <name type="scientific">Curvibacter microcysteis</name>
    <dbReference type="NCBI Taxonomy" id="3026419"/>
    <lineage>
        <taxon>Bacteria</taxon>
        <taxon>Pseudomonadati</taxon>
        <taxon>Pseudomonadota</taxon>
        <taxon>Betaproteobacteria</taxon>
        <taxon>Burkholderiales</taxon>
        <taxon>Comamonadaceae</taxon>
        <taxon>Curvibacter</taxon>
    </lineage>
</organism>
<dbReference type="InterPro" id="IPR021233">
    <property type="entry name" value="DUF2783"/>
</dbReference>
<evidence type="ECO:0000313" key="2">
    <source>
        <dbReference type="Proteomes" id="UP001528672"/>
    </source>
</evidence>
<dbReference type="Proteomes" id="UP001528672">
    <property type="component" value="Unassembled WGS sequence"/>
</dbReference>
<sequence length="86" mass="8925">MLNTQANLIACDDFYESLIQAHHGLSTAQSHAMNARLVLLLANHIGDTAVLQQALQLARGSAPAASEATAAERAAITPVAPVHAEA</sequence>
<dbReference type="EMBL" id="JAQSIO010000004">
    <property type="protein sequence ID" value="MDD0815422.1"/>
    <property type="molecule type" value="Genomic_DNA"/>
</dbReference>